<evidence type="ECO:0000313" key="2">
    <source>
        <dbReference type="Proteomes" id="UP000248917"/>
    </source>
</evidence>
<evidence type="ECO:0000313" key="1">
    <source>
        <dbReference type="EMBL" id="PZV78057.1"/>
    </source>
</evidence>
<accession>A0A326RKP3</accession>
<proteinExistence type="predicted"/>
<gene>
    <name evidence="1" type="ORF">CLV31_11833</name>
</gene>
<protein>
    <submittedName>
        <fullName evidence="1">Uncharacterized protein</fullName>
    </submittedName>
</protein>
<dbReference type="EMBL" id="QKTX01000018">
    <property type="protein sequence ID" value="PZV78057.1"/>
    <property type="molecule type" value="Genomic_DNA"/>
</dbReference>
<organism evidence="1 2">
    <name type="scientific">Algoriphagus aquaeductus</name>
    <dbReference type="NCBI Taxonomy" id="475299"/>
    <lineage>
        <taxon>Bacteria</taxon>
        <taxon>Pseudomonadati</taxon>
        <taxon>Bacteroidota</taxon>
        <taxon>Cytophagia</taxon>
        <taxon>Cytophagales</taxon>
        <taxon>Cyclobacteriaceae</taxon>
        <taxon>Algoriphagus</taxon>
    </lineage>
</organism>
<dbReference type="AlphaFoldDB" id="A0A326RKP3"/>
<comment type="caution">
    <text evidence="1">The sequence shown here is derived from an EMBL/GenBank/DDBJ whole genome shotgun (WGS) entry which is preliminary data.</text>
</comment>
<reference evidence="1 2" key="1">
    <citation type="submission" date="2018-06" db="EMBL/GenBank/DDBJ databases">
        <title>Genomic Encyclopedia of Archaeal and Bacterial Type Strains, Phase II (KMG-II): from individual species to whole genera.</title>
        <authorList>
            <person name="Goeker M."/>
        </authorList>
    </citation>
    <scope>NUCLEOTIDE SEQUENCE [LARGE SCALE GENOMIC DNA]</scope>
    <source>
        <strain evidence="1 2">T4</strain>
    </source>
</reference>
<sequence>MEKRRQFGFYQMGLHGELPPKKTGGHSAYRRWEKAWEGLIYDLRMSIYEGQLLLKQESKVKLFPMEALFQNYLAAAFVFNTYL</sequence>
<keyword evidence="2" id="KW-1185">Reference proteome</keyword>
<dbReference type="Proteomes" id="UP000248917">
    <property type="component" value="Unassembled WGS sequence"/>
</dbReference>
<name>A0A326RKP3_9BACT</name>